<evidence type="ECO:0000313" key="2">
    <source>
        <dbReference type="EMBL" id="ABM18271.1"/>
    </source>
</evidence>
<reference evidence="3" key="1">
    <citation type="journal article" date="2011" name="Appl. Environ. Microbiol.">
        <title>Genomic potential of Marinobacter aquaeolei, a biogeochemical 'opportunitroph'.</title>
        <authorList>
            <person name="Singer E."/>
            <person name="Webb E.A."/>
            <person name="Nelson W.C."/>
            <person name="Heidelberg J.F."/>
            <person name="Ivanova N."/>
            <person name="Pati A."/>
            <person name="Edwards K.J."/>
        </authorList>
    </citation>
    <scope>NUCLEOTIDE SEQUENCE [LARGE SCALE GENOMIC DNA]</scope>
    <source>
        <strain evidence="3">ATCC 700491 / DSM 11845 / VT8</strain>
    </source>
</reference>
<dbReference type="eggNOG" id="COG3806">
    <property type="taxonomic scope" value="Bacteria"/>
</dbReference>
<organism evidence="2 3">
    <name type="scientific">Marinobacter nauticus (strain ATCC 700491 / DSM 11845 / VT8)</name>
    <name type="common">Marinobacter aquaeolei</name>
    <dbReference type="NCBI Taxonomy" id="351348"/>
    <lineage>
        <taxon>Bacteria</taxon>
        <taxon>Pseudomonadati</taxon>
        <taxon>Pseudomonadota</taxon>
        <taxon>Gammaproteobacteria</taxon>
        <taxon>Pseudomonadales</taxon>
        <taxon>Marinobacteraceae</taxon>
        <taxon>Marinobacter</taxon>
    </lineage>
</organism>
<dbReference type="DNASU" id="4654398"/>
<dbReference type="InterPro" id="IPR011051">
    <property type="entry name" value="RmlC_Cupin_sf"/>
</dbReference>
<protein>
    <submittedName>
        <fullName evidence="2">Anti-ECFsigma factor, ChrR</fullName>
    </submittedName>
</protein>
<dbReference type="AlphaFoldDB" id="A1TZV2"/>
<dbReference type="SUPFAM" id="SSF51182">
    <property type="entry name" value="RmlC-like cupins"/>
    <property type="match status" value="2"/>
</dbReference>
<dbReference type="STRING" id="351348.Maqu_1180"/>
<evidence type="ECO:0000259" key="1">
    <source>
        <dbReference type="Pfam" id="PF12973"/>
    </source>
</evidence>
<dbReference type="Pfam" id="PF12973">
    <property type="entry name" value="Cupin_7"/>
    <property type="match status" value="2"/>
</dbReference>
<dbReference type="EMBL" id="CP000514">
    <property type="protein sequence ID" value="ABM18271.1"/>
    <property type="molecule type" value="Genomic_DNA"/>
</dbReference>
<dbReference type="InterPro" id="IPR014710">
    <property type="entry name" value="RmlC-like_jellyroll"/>
</dbReference>
<proteinExistence type="predicted"/>
<dbReference type="RefSeq" id="WP_011784688.1">
    <property type="nucleotide sequence ID" value="NC_008740.1"/>
</dbReference>
<dbReference type="OrthoDB" id="9801227at2"/>
<dbReference type="Proteomes" id="UP000000998">
    <property type="component" value="Chromosome"/>
</dbReference>
<gene>
    <name evidence="2" type="ordered locus">Maqu_1180</name>
</gene>
<sequence>MLNMDFSRRVVIRTHEQHWVPSPAAGVERKPLAREEAERGHATSVVRYKPGSSFSTHEHPLGEEILVLEGVFSDETGHYPAGTYIRNPPGSSHAPFSEEGCTLLVKLHQFDPRDTATVRIDTNSGHWLPGIGGLQVMPLHEFEHERVALVKWPPNEAFQPHRHFGGEEIFVLSGEFRDEHGRYPAGSWIRSPHMSQHHPFVEQETVIWVKTGHLPVNHSPET</sequence>
<dbReference type="KEGG" id="maq:Maqu_1180"/>
<name>A1TZV2_MARN8</name>
<feature type="domain" description="ChrR-like cupin" evidence="1">
    <location>
        <begin position="117"/>
        <end position="214"/>
    </location>
</feature>
<dbReference type="Gene3D" id="2.60.120.10">
    <property type="entry name" value="Jelly Rolls"/>
    <property type="match status" value="1"/>
</dbReference>
<evidence type="ECO:0000313" key="3">
    <source>
        <dbReference type="Proteomes" id="UP000000998"/>
    </source>
</evidence>
<dbReference type="HOGENOM" id="CLU_111523_0_0_6"/>
<dbReference type="InterPro" id="IPR025979">
    <property type="entry name" value="ChrR-like_cupin_dom"/>
</dbReference>
<accession>A1TZV2</accession>
<feature type="domain" description="ChrR-like cupin" evidence="1">
    <location>
        <begin position="8"/>
        <end position="110"/>
    </location>
</feature>
<dbReference type="CDD" id="cd20303">
    <property type="entry name" value="cupin_ChrR_1"/>
    <property type="match status" value="2"/>
</dbReference>